<dbReference type="EMBL" id="MT143705">
    <property type="protein sequence ID" value="QJB01105.1"/>
    <property type="molecule type" value="Genomic_DNA"/>
</dbReference>
<name>A0A6M3M5V2_9ZZZZ</name>
<protein>
    <submittedName>
        <fullName evidence="4">Putative lectin/glucanase superfamily protein</fullName>
    </submittedName>
</protein>
<feature type="domain" description="LamG-like jellyroll fold" evidence="3">
    <location>
        <begin position="267"/>
        <end position="406"/>
    </location>
</feature>
<dbReference type="SMART" id="SM00560">
    <property type="entry name" value="LamGL"/>
    <property type="match status" value="1"/>
</dbReference>
<dbReference type="AlphaFoldDB" id="A0A6M3M5V2"/>
<reference evidence="4" key="1">
    <citation type="submission" date="2020-03" db="EMBL/GenBank/DDBJ databases">
        <title>The deep terrestrial virosphere.</title>
        <authorList>
            <person name="Holmfeldt K."/>
            <person name="Nilsson E."/>
            <person name="Simone D."/>
            <person name="Lopez-Fernandez M."/>
            <person name="Wu X."/>
            <person name="de Brujin I."/>
            <person name="Lundin D."/>
            <person name="Andersson A."/>
            <person name="Bertilsson S."/>
            <person name="Dopson M."/>
        </authorList>
    </citation>
    <scope>NUCLEOTIDE SEQUENCE</scope>
    <source>
        <strain evidence="4">MM171A00145</strain>
    </source>
</reference>
<organism evidence="4">
    <name type="scientific">viral metagenome</name>
    <dbReference type="NCBI Taxonomy" id="1070528"/>
    <lineage>
        <taxon>unclassified sequences</taxon>
        <taxon>metagenomes</taxon>
        <taxon>organismal metagenomes</taxon>
    </lineage>
</organism>
<evidence type="ECO:0000256" key="1">
    <source>
        <dbReference type="ARBA" id="ARBA00022729"/>
    </source>
</evidence>
<dbReference type="InterPro" id="IPR006558">
    <property type="entry name" value="LamG-like"/>
</dbReference>
<dbReference type="SUPFAM" id="SSF49899">
    <property type="entry name" value="Concanavalin A-like lectins/glucanases"/>
    <property type="match status" value="2"/>
</dbReference>
<dbReference type="Gene3D" id="2.60.120.200">
    <property type="match status" value="2"/>
</dbReference>
<keyword evidence="1" id="KW-0732">Signal</keyword>
<accession>A0A6M3M5V2</accession>
<dbReference type="GO" id="GO:0030246">
    <property type="term" value="F:carbohydrate binding"/>
    <property type="evidence" value="ECO:0007669"/>
    <property type="project" value="UniProtKB-KW"/>
</dbReference>
<evidence type="ECO:0000313" key="4">
    <source>
        <dbReference type="EMBL" id="QJB01105.1"/>
    </source>
</evidence>
<sequence>MDDLSGNGNDGTFTGTPQFTRECLSLIDSASSVSMGTGFNSLNAVTVSGWVKIARIGSDQWLFSKHLNATDSWGVYVTAAGDLAIWDDIDNAGATLYSTAISVGEWHYVTAVIASDKEQLLYLDGVLIGSGTATADFWDSYAGEFHVGAITGATSPFNGQIRGCEIISRELDITEINNVMAETRAQRWPTKARARIHPIMSIDGNQTDLEAAYDMRPQGDRLIDASPNGNDGTINRPFHGQTLLGDHLFFDGVDDYVDCGTGMNVPDDATWEAWIRTTDANAVIASKWNAGVAKRGWALVLTTGRISLFISSTGANSEGEIDNSGVRVDDGVPHHVVAVYDKSENTVDFYVDGVFDETDTFTTTTGGIFSSNGEVLLGDEHSGGIGGFYAGDIIEFQMHRRKLTPAEIFAKYETSANAIQYKSDWGTPVSDAAVATGPLEDTGWVVDSGTFIVSTDTIEGQRVKVIECVTAGVVYLDMLQFMTTKEAAFGTWELRVLKANTADDLDMVFIADAIGGLEAGTQDGYGFRYMNTDDGIYLYETVGGGLTELGHFIGLTAAGSWYLLHLDRRVSGMFDMWIGDDSAVGSASDTTTVTGRYICLEMDAGGKASLSNTAGDYCIIKRLGVV</sequence>
<evidence type="ECO:0000256" key="2">
    <source>
        <dbReference type="ARBA" id="ARBA00023157"/>
    </source>
</evidence>
<gene>
    <name evidence="4" type="ORF">MM171A00145_0042</name>
</gene>
<proteinExistence type="predicted"/>
<keyword evidence="2" id="KW-1015">Disulfide bond</keyword>
<dbReference type="InterPro" id="IPR013320">
    <property type="entry name" value="ConA-like_dom_sf"/>
</dbReference>
<dbReference type="Pfam" id="PF13385">
    <property type="entry name" value="Laminin_G_3"/>
    <property type="match status" value="2"/>
</dbReference>
<evidence type="ECO:0000259" key="3">
    <source>
        <dbReference type="SMART" id="SM00560"/>
    </source>
</evidence>
<keyword evidence="4" id="KW-0430">Lectin</keyword>